<gene>
    <name evidence="1" type="ORF">KUTeg_001862</name>
</gene>
<proteinExistence type="predicted"/>
<reference evidence="1 2" key="1">
    <citation type="submission" date="2022-12" db="EMBL/GenBank/DDBJ databases">
        <title>Chromosome-level genome of Tegillarca granosa.</title>
        <authorList>
            <person name="Kim J."/>
        </authorList>
    </citation>
    <scope>NUCLEOTIDE SEQUENCE [LARGE SCALE GENOMIC DNA]</scope>
    <source>
        <strain evidence="1">Teg-2019</strain>
        <tissue evidence="1">Adductor muscle</tissue>
    </source>
</reference>
<protein>
    <submittedName>
        <fullName evidence="1">Uncharacterized protein</fullName>
    </submittedName>
</protein>
<name>A0ABQ9FVE8_TEGGR</name>
<dbReference type="EMBL" id="JARBDR010000141">
    <property type="protein sequence ID" value="KAJ8320275.1"/>
    <property type="molecule type" value="Genomic_DNA"/>
</dbReference>
<organism evidence="1 2">
    <name type="scientific">Tegillarca granosa</name>
    <name type="common">Malaysian cockle</name>
    <name type="synonym">Anadara granosa</name>
    <dbReference type="NCBI Taxonomy" id="220873"/>
    <lineage>
        <taxon>Eukaryota</taxon>
        <taxon>Metazoa</taxon>
        <taxon>Spiralia</taxon>
        <taxon>Lophotrochozoa</taxon>
        <taxon>Mollusca</taxon>
        <taxon>Bivalvia</taxon>
        <taxon>Autobranchia</taxon>
        <taxon>Pteriomorphia</taxon>
        <taxon>Arcoida</taxon>
        <taxon>Arcoidea</taxon>
        <taxon>Arcidae</taxon>
        <taxon>Tegillarca</taxon>
    </lineage>
</organism>
<accession>A0ABQ9FVE8</accession>
<evidence type="ECO:0000313" key="2">
    <source>
        <dbReference type="Proteomes" id="UP001217089"/>
    </source>
</evidence>
<comment type="caution">
    <text evidence="1">The sequence shown here is derived from an EMBL/GenBank/DDBJ whole genome shotgun (WGS) entry which is preliminary data.</text>
</comment>
<dbReference type="Proteomes" id="UP001217089">
    <property type="component" value="Unassembled WGS sequence"/>
</dbReference>
<evidence type="ECO:0000313" key="1">
    <source>
        <dbReference type="EMBL" id="KAJ8320275.1"/>
    </source>
</evidence>
<keyword evidence="2" id="KW-1185">Reference proteome</keyword>
<sequence>MDELRLYLALEVDDQDKEHCTNPKPMYGGIGCSGDAHQEEKCATYPCPIIDRFCLNQVHISSKTLSIHYSLIEILMKLL</sequence>